<dbReference type="InterPro" id="IPR003593">
    <property type="entry name" value="AAA+_ATPase"/>
</dbReference>
<comment type="caution">
    <text evidence="7">The sequence shown here is derived from an EMBL/GenBank/DDBJ whole genome shotgun (WGS) entry which is preliminary data.</text>
</comment>
<dbReference type="Pfam" id="PF13087">
    <property type="entry name" value="AAA_12"/>
    <property type="match status" value="1"/>
</dbReference>
<evidence type="ECO:0000313" key="8">
    <source>
        <dbReference type="Proteomes" id="UP000285430"/>
    </source>
</evidence>
<feature type="region of interest" description="Disordered" evidence="5">
    <location>
        <begin position="935"/>
        <end position="955"/>
    </location>
</feature>
<dbReference type="InterPro" id="IPR058255">
    <property type="entry name" value="zf-CHCC_ins"/>
</dbReference>
<protein>
    <recommendedName>
        <fullName evidence="6">AAA+ ATPase domain-containing protein</fullName>
    </recommendedName>
</protein>
<dbReference type="Gene3D" id="1.10.8.60">
    <property type="match status" value="1"/>
</dbReference>
<dbReference type="GO" id="GO:0004386">
    <property type="term" value="F:helicase activity"/>
    <property type="evidence" value="ECO:0007669"/>
    <property type="project" value="InterPro"/>
</dbReference>
<dbReference type="InterPro" id="IPR058254">
    <property type="entry name" value="zf-CHCC_shd"/>
</dbReference>
<dbReference type="InterPro" id="IPR047187">
    <property type="entry name" value="SF1_C_Upf1"/>
</dbReference>
<keyword evidence="2" id="KW-0547">Nucleotide-binding</keyword>
<feature type="non-terminal residue" evidence="7">
    <location>
        <position position="1"/>
    </location>
</feature>
<dbReference type="PRINTS" id="PR00819">
    <property type="entry name" value="CBXCFQXSUPER"/>
</dbReference>
<dbReference type="SMART" id="SM00382">
    <property type="entry name" value="AAA"/>
    <property type="match status" value="3"/>
</dbReference>
<feature type="domain" description="AAA+ ATPase" evidence="6">
    <location>
        <begin position="2999"/>
        <end position="3115"/>
    </location>
</feature>
<dbReference type="Proteomes" id="UP000285430">
    <property type="component" value="Unassembled WGS sequence"/>
</dbReference>
<dbReference type="InterPro" id="IPR003959">
    <property type="entry name" value="ATPase_AAA_core"/>
</dbReference>
<evidence type="ECO:0000256" key="5">
    <source>
        <dbReference type="SAM" id="MobiDB-lite"/>
    </source>
</evidence>
<dbReference type="GO" id="GO:0005524">
    <property type="term" value="F:ATP binding"/>
    <property type="evidence" value="ECO:0007669"/>
    <property type="project" value="UniProtKB-KW"/>
</dbReference>
<dbReference type="Pfam" id="PF26600">
    <property type="entry name" value="zf-CHCC_shd"/>
    <property type="match status" value="6"/>
</dbReference>
<accession>A0A3R7API6</accession>
<dbReference type="InterPro" id="IPR050773">
    <property type="entry name" value="CbxX/CfxQ_RuBisCO_ESX"/>
</dbReference>
<dbReference type="CDD" id="cd00009">
    <property type="entry name" value="AAA"/>
    <property type="match status" value="3"/>
</dbReference>
<dbReference type="Gene3D" id="3.40.50.300">
    <property type="entry name" value="P-loop containing nucleotide triphosphate hydrolases"/>
    <property type="match status" value="6"/>
</dbReference>
<dbReference type="Pfam" id="PF13086">
    <property type="entry name" value="AAA_11"/>
    <property type="match status" value="2"/>
</dbReference>
<evidence type="ECO:0000256" key="1">
    <source>
        <dbReference type="ARBA" id="ARBA00010378"/>
    </source>
</evidence>
<evidence type="ECO:0000256" key="4">
    <source>
        <dbReference type="SAM" id="Coils"/>
    </source>
</evidence>
<evidence type="ECO:0000256" key="2">
    <source>
        <dbReference type="ARBA" id="ARBA00022741"/>
    </source>
</evidence>
<name>A0A3R7API6_APHAT</name>
<proteinExistence type="inferred from homology"/>
<feature type="region of interest" description="Disordered" evidence="5">
    <location>
        <begin position="3245"/>
        <end position="3287"/>
    </location>
</feature>
<dbReference type="CDD" id="cd18808">
    <property type="entry name" value="SF1_C_Upf1"/>
    <property type="match status" value="1"/>
</dbReference>
<dbReference type="PANTHER" id="PTHR43392:SF2">
    <property type="entry name" value="AAA-TYPE ATPASE FAMILY PROTEIN _ ANKYRIN REPEAT FAMILY PROTEIN"/>
    <property type="match status" value="1"/>
</dbReference>
<comment type="similarity">
    <text evidence="1">Belongs to the CbxX/CfxQ family.</text>
</comment>
<feature type="coiled-coil region" evidence="4">
    <location>
        <begin position="3291"/>
        <end position="3334"/>
    </location>
</feature>
<dbReference type="InterPro" id="IPR041677">
    <property type="entry name" value="DNA2/NAM7_AAA_11"/>
</dbReference>
<dbReference type="FunFam" id="3.40.50.300:FF:000216">
    <property type="entry name" value="Type VII secretion ATPase EccA"/>
    <property type="match status" value="2"/>
</dbReference>
<keyword evidence="4" id="KW-0175">Coiled coil</keyword>
<gene>
    <name evidence="7" type="ORF">DYB37_009072</name>
</gene>
<dbReference type="InterPro" id="IPR041627">
    <property type="entry name" value="AAA_lid_6"/>
</dbReference>
<evidence type="ECO:0000256" key="3">
    <source>
        <dbReference type="ARBA" id="ARBA00022840"/>
    </source>
</evidence>
<dbReference type="Pfam" id="PF17866">
    <property type="entry name" value="AAA_lid_6"/>
    <property type="match status" value="1"/>
</dbReference>
<dbReference type="VEuPathDB" id="FungiDB:H257_05620"/>
<dbReference type="InterPro" id="IPR027417">
    <property type="entry name" value="P-loop_NTPase"/>
</dbReference>
<dbReference type="SUPFAM" id="SSF52540">
    <property type="entry name" value="P-loop containing nucleoside triphosphate hydrolases"/>
    <property type="match status" value="4"/>
</dbReference>
<dbReference type="GO" id="GO:0016887">
    <property type="term" value="F:ATP hydrolysis activity"/>
    <property type="evidence" value="ECO:0007669"/>
    <property type="project" value="InterPro"/>
</dbReference>
<dbReference type="VEuPathDB" id="FungiDB:H257_18056"/>
<reference evidence="7 8" key="1">
    <citation type="submission" date="2018-08" db="EMBL/GenBank/DDBJ databases">
        <title>Aphanomyces genome sequencing and annotation.</title>
        <authorList>
            <person name="Minardi D."/>
            <person name="Oidtmann B."/>
            <person name="Van Der Giezen M."/>
            <person name="Studholme D.J."/>
        </authorList>
    </citation>
    <scope>NUCLEOTIDE SEQUENCE [LARGE SCALE GENOMIC DNA]</scope>
    <source>
        <strain evidence="7 8">Da</strain>
    </source>
</reference>
<dbReference type="EMBL" id="QUTH01001013">
    <property type="protein sequence ID" value="RHZ32023.1"/>
    <property type="molecule type" value="Genomic_DNA"/>
</dbReference>
<dbReference type="Pfam" id="PF26601">
    <property type="entry name" value="zf-CHCC_ins"/>
    <property type="match status" value="3"/>
</dbReference>
<feature type="compositionally biased region" description="Basic and acidic residues" evidence="5">
    <location>
        <begin position="3271"/>
        <end position="3285"/>
    </location>
</feature>
<dbReference type="Pfam" id="PF00004">
    <property type="entry name" value="AAA"/>
    <property type="match status" value="3"/>
</dbReference>
<feature type="domain" description="AAA+ ATPase" evidence="6">
    <location>
        <begin position="2740"/>
        <end position="2879"/>
    </location>
</feature>
<dbReference type="InterPro" id="IPR000641">
    <property type="entry name" value="CbxX/CfxQ"/>
</dbReference>
<dbReference type="PANTHER" id="PTHR43392">
    <property type="entry name" value="AAA-TYPE ATPASE FAMILY PROTEIN / ANKYRIN REPEAT FAMILY PROTEIN"/>
    <property type="match status" value="1"/>
</dbReference>
<dbReference type="InterPro" id="IPR041679">
    <property type="entry name" value="DNA2/NAM7-like_C"/>
</dbReference>
<keyword evidence="3" id="KW-0067">ATP-binding</keyword>
<feature type="domain" description="AAA+ ATPase" evidence="6">
    <location>
        <begin position="2478"/>
        <end position="2608"/>
    </location>
</feature>
<feature type="compositionally biased region" description="Polar residues" evidence="5">
    <location>
        <begin position="3260"/>
        <end position="3270"/>
    </location>
</feature>
<evidence type="ECO:0000259" key="6">
    <source>
        <dbReference type="SMART" id="SM00382"/>
    </source>
</evidence>
<evidence type="ECO:0000313" key="7">
    <source>
        <dbReference type="EMBL" id="RHZ32023.1"/>
    </source>
</evidence>
<sequence>GKEKQLLRLLSSQDVAKAERTIQAFETTSWSWCWANSHTLSEEQLRVLVESAARLPFSSNVKPVPIAHCQKTVEVFAKALNGASPETILGAVDMILHFVRRLLVFKWSEERGSVQVGVTAIACSASSLLQFHRPDHRKIHGKVVEILDELEKPWVIQLETSATCVSTPSDAEGTGAWELATVDWLTQPATFQPSYLPKMETPSAKSGGIYTSKHEYMDTIEALWTAMTFGDGYAAISPKCAEKECNQELWPTSSSSGQCRTRDCLRPAAHLCLNRQHNRGLCPPCASRTRKCLIGPASRHASTHVYDANVARVDVEGRIFLTDFASRRPPELSKVHWRTTNRLSCPNLVGLVKLRARDAPLNPSDAIVWAQIVLHGQPMDESRRREEGKVAVSSRGVYSVERSVVLQPGDTVVIIDCQIFVPEFIPVLKALKMQRQLPLLPFQDGARLNLSPDAKAHFALPVAHSASLDEKVRHMIATSELDPIVQLRQVPEVRESLHGQLCALMVSLTLDPQQEESFLAALTHQVHLTQGPPGTGKSYLGVALVRALLIVRDLWLVQCPSVGRPPILVLSYKNHAIDEFLKDLVKSEPVFRHNHNPLRSLVRIGGSCKDPALAQFSEQNISSSNAHVKTCRQKLADLTQCRADVRRDLATISPLQSFQYQLGPNVKEEGYAAAVHAKLILGRLETFASVLQPTKADDAGDISDTKEISDAVLMDCIELAAGVAHYPSRWPVEELLWKWMTGFVPRPRCAFVIDGDDPDQTSCSRVTDGDDVRFCKEHLCGLPDCNESVGKDGWEFCKSHACDVDDCLDAVVVDGVKGPQTLCAFHACWVCLDFASQDANVVAMPAEDEPPRNVCHLHPMCCALPCDNLAMDSSSYCEDHTMRSKCTGTNRHGKRCQALSVSRLIPYCNQHKPKAVEQNEKKKESAKQEVEIKIKPVEKDVESEPLDEEPEKEDCDPDEILVEADSGDDDDNFSDTFSDLEEEACDSGNKVHLDNEDEVEESEHLQHLRDVHDTTTIQYDDESKDDQTHDEDMVKMAPSTLVDHIPSTQWTWAMSTDERWAQLTLLDESHRVLLLHWLAKCNQSIEQARVAFHDAEVKAKAKVYEGKAVIGGTIVGCISRLEAIRATNPFAIVVEEASEVLEPLLFVCLGASTCKFEMIGDHLQLKPSIQSKYTFERMNHIGVSMFERLIRSPPGHQVQSSVLSIQRRMRKNICDLTRDYYKDIVAIQDHDTCHNRCIESTPLLKHLPTAGREVPGVSPHVYFWSHTGQQQRASVGLSKINADEADMVCALAKYLVNCGISPQSIAILTPYKGQLMLMRKQLLASNLIHHKDNSHHSDDVALSTVDRFQGDEADIVLISLVIDAKSRTPFVKLVNRMIVLLSRARVGMYIVGNAGYFTESSAVPHWQATLNLLSQPAPSDSTTPTDSHTYPGVRFGPALPLCCPLHRNESVIEAKTPKQLALGFCRVVCQFRLSCSHVCGLACHWPKLTHNPKCSVRVPSPCARHPRELKCSYVLSQLSKSLQPHSTITMALDQLACDVPVDVQLPCSHSVRMTCAEEDKLSNGAASWPVCHQPSVSPFVHPICKHEVEVTCDQFRTLTANPSLTKKCMETVEFVPSCGHSVQIKCYARAEFDSRVRAFVCAHQLDVTLPRCGHPVRVRCPVAQALAAWTGTSATDVVEEGTVYGPKDAICAQEVWFVKRCGHRVRVKCGVAFDMAPVNNTCTEVESFQHPSCGHVVQGPCHLKQTVSSDRWEGEAVQTVVEGQSSPFVAMTGALQRHKCTNLVVYQRLCQHETRVPCWQVQAHQVPKCRVSIVVPHVLCGHEVAMQCGDRAFGGYEPWKTPISKTWLQDHSVLDTTQPPVLLPSALKSMSWATCKVSVWFKRQSTCGHSFETKCSEAFKLLGGTDLPKCTSETTVTLPCGHEVTVPCFKSNEPLSPCSEEVHRNCWNYATCGQTVLAICGKPSAQDCCSKMTTWSCSKGHEAQVAQCMEGIPEDCPWCSMDAVDSELATTRRLLATPGLTVADICTVPPALTSVLQGHELKKALLKPYLQSKLDLLLEYKAWVDNRSLWKQPLFQPRTEWYFTVEKKENPTHKKHKAAPHKPLESFEPKVLVKTETMQGVSLLEWTAKNMQHLLTRKNPPVVLAGVGFTVRVVAGVPTMNPKGQANWIQSKKRDGFDSVQMTSHSAESTVFWHPYAIMATHKTTLTSAHMDQLMSLERTMRPVRLIERRRPGSSSSTSKASVGALLDSTALEGSQHLAGLRFPAQWDGESLVSTGTSASIQLELTKNLRFVPGKHDEGSPFAGVNYARTLKKSATELVEVDLLLCLELLHLPGNDEMAPKAALEAYMDAIEEQATATAHPLLFVALFRTTNDPTYIKHFAKFYGHAVGKWLTPREKQFVPGHEGQSTVPPSIGKSNDPTILQQWQDFASKERVKSDAMDELLDLIGIRKVKKFAIQLFQSARAFKKLSSKARKANQMSFNYCFVGNAGTGKTTVARLIAKILLDSGVRTKDIFVETNAQELKDKGADEFRKQAAAAMGGVLFIDEAYDLDPKGDFKGKPIVSELLTLADNKRDQLTIILAGYEDDMQEKLFSFNQGLKSRFEHVTFEDFDQVELQTIWESQIDARGWTAPPDLGVIVSKRLALGANVKGFGNARSVRKEVELATKHAMSKESFDGDAMHLAMDDVMGEHPLFNPKLKRVLDEIEAKIGWQSIKTSVREFIQLCEKNYQRQLAGQSPLPVMLNRLFLGNPGTGKTTCATLYGKLLKELRFLSNGEVLMKSASDFMGQYVGESQTKTVALLELARGKVLVIDEAYNLDDKLWGKQVLDVIVEKVQNTGTDDIAVLLLGYEKPMLSMLRDQNPGLARRFPREHAFVFEDYSPIELLEIFHFTCKKHQVECSHAASEVAMELLTQQKAMSNFGNAGAVNTMITTAMAKASLRVQGADAVSLEPHDFVDATAVEDDPLSRLDKLYRMESIKASLTSLRNAFQVAQSEGSVLPTVGHFVFRGSPGTGKTTVARVMATILFQLGLIAVDHVEETSGLDMTGQYVGHTKKRVEEKLQAAKGGVLFIDEAYELGVGHFGQEAMTSLVAAMTDPEYAGVVVIVAGYPVEMDTMLNGNVGLKSRFTRFFDFPDWLTENCMTWFTHMAQEHNFEVDSAVFELLESHFDALRQLPGFGNGRDVKRIWDEMLTCRSDRVVQSPETIKTLTESDVALACDAMLRARKPPTPGLQTNAPRNYDPFEGKMEDFQANSAPPPPTKMVYQQTQKQVQTPDEKKEEKADGRDEGVTDEQWAELEAAKEAHEQKLERMRRELEAEALRIELEKARALQEKIRQICPCPAGFQWHKVGGGWRCGGGSHYVSDAQLKSQFSI</sequence>
<organism evidence="7 8">
    <name type="scientific">Aphanomyces astaci</name>
    <name type="common">Crayfish plague agent</name>
    <dbReference type="NCBI Taxonomy" id="112090"/>
    <lineage>
        <taxon>Eukaryota</taxon>
        <taxon>Sar</taxon>
        <taxon>Stramenopiles</taxon>
        <taxon>Oomycota</taxon>
        <taxon>Saprolegniomycetes</taxon>
        <taxon>Saprolegniales</taxon>
        <taxon>Verrucalvaceae</taxon>
        <taxon>Aphanomyces</taxon>
    </lineage>
</organism>
<feature type="compositionally biased region" description="Acidic residues" evidence="5">
    <location>
        <begin position="943"/>
        <end position="955"/>
    </location>
</feature>